<dbReference type="Proteomes" id="UP000092445">
    <property type="component" value="Unassembled WGS sequence"/>
</dbReference>
<reference evidence="1" key="2">
    <citation type="submission" date="2020-05" db="UniProtKB">
        <authorList>
            <consortium name="EnsemblMetazoa"/>
        </authorList>
    </citation>
    <scope>IDENTIFICATION</scope>
    <source>
        <strain evidence="1">IAEA</strain>
    </source>
</reference>
<proteinExistence type="predicted"/>
<name>A0A1B0A7Y1_GLOPL</name>
<dbReference type="AlphaFoldDB" id="A0A1B0A7Y1"/>
<sequence>MLSGDNNNNSKCGCLCSSSLTSSTRASKYVLCEDIQTPGLRRTDSSSSSSSSSSSNATINRVYNICSNNSNNNNNNNDNNSNNNNNNNNTNTNTDNHECCNQLISNRNRFISVSNNFNRLIKFIILLMLCSCCDNVVPYLDECSEASLRERQENPIRKLFAMD</sequence>
<dbReference type="EnsemblMetazoa" id="GPAI037048-RA">
    <property type="protein sequence ID" value="GPAI037048-PA"/>
    <property type="gene ID" value="GPAI037048"/>
</dbReference>
<evidence type="ECO:0000313" key="1">
    <source>
        <dbReference type="EnsemblMetazoa" id="GPAI037048-PA"/>
    </source>
</evidence>
<evidence type="ECO:0000313" key="2">
    <source>
        <dbReference type="Proteomes" id="UP000092445"/>
    </source>
</evidence>
<dbReference type="VEuPathDB" id="VectorBase:GPAI037048"/>
<keyword evidence="2" id="KW-1185">Reference proteome</keyword>
<accession>A0A1B0A7Y1</accession>
<organism evidence="1 2">
    <name type="scientific">Glossina pallidipes</name>
    <name type="common">Tsetse fly</name>
    <dbReference type="NCBI Taxonomy" id="7398"/>
    <lineage>
        <taxon>Eukaryota</taxon>
        <taxon>Metazoa</taxon>
        <taxon>Ecdysozoa</taxon>
        <taxon>Arthropoda</taxon>
        <taxon>Hexapoda</taxon>
        <taxon>Insecta</taxon>
        <taxon>Pterygota</taxon>
        <taxon>Neoptera</taxon>
        <taxon>Endopterygota</taxon>
        <taxon>Diptera</taxon>
        <taxon>Brachycera</taxon>
        <taxon>Muscomorpha</taxon>
        <taxon>Hippoboscoidea</taxon>
        <taxon>Glossinidae</taxon>
        <taxon>Glossina</taxon>
    </lineage>
</organism>
<protein>
    <submittedName>
        <fullName evidence="1">Uncharacterized protein</fullName>
    </submittedName>
</protein>
<reference evidence="2" key="1">
    <citation type="submission" date="2014-03" db="EMBL/GenBank/DDBJ databases">
        <authorList>
            <person name="Aksoy S."/>
            <person name="Warren W."/>
            <person name="Wilson R.K."/>
        </authorList>
    </citation>
    <scope>NUCLEOTIDE SEQUENCE [LARGE SCALE GENOMIC DNA]</scope>
    <source>
        <strain evidence="2">IAEA</strain>
    </source>
</reference>